<feature type="region of interest" description="Disordered" evidence="1">
    <location>
        <begin position="295"/>
        <end position="318"/>
    </location>
</feature>
<sequence>MKLIPLILLGFLFSCSSQPKEKSPLAVKTILPKELKEISGLSAVGESIWVISDKPKSRVFKLNASGRLLQTVNITNVQATDVEAVTSDQTYIYLGDVGDNLGDRVERKIIRVAIASIPDGEEVDMTGDTIEFTFPNEGATESKKQNNFDCESMLSFKDSLYFFTKDREDKETRLYVVPKTPGKYPARYISTFNSEGLITDAAINQAGNEVALIGYHKGHTFPFIYLFNNFQGNDFFSGEHKKIELADKKWDWQLEGITYSKNLVYFSCEETKEVAATLYGIDRNNIFTLEKKKKEAKKTAKNKGGDEETLSTKGHLKM</sequence>
<reference evidence="2 3" key="1">
    <citation type="submission" date="2019-07" db="EMBL/GenBank/DDBJ databases">
        <title>Whole genome shotgun sequence of Segetibacter aerophilus NBRC 106135.</title>
        <authorList>
            <person name="Hosoyama A."/>
            <person name="Uohara A."/>
            <person name="Ohji S."/>
            <person name="Ichikawa N."/>
        </authorList>
    </citation>
    <scope>NUCLEOTIDE SEQUENCE [LARGE SCALE GENOMIC DNA]</scope>
    <source>
        <strain evidence="2 3">NBRC 106135</strain>
    </source>
</reference>
<dbReference type="RefSeq" id="WP_147206130.1">
    <property type="nucleotide sequence ID" value="NZ_BJYT01000035.1"/>
</dbReference>
<dbReference type="OrthoDB" id="9798438at2"/>
<dbReference type="PROSITE" id="PS51257">
    <property type="entry name" value="PROKAR_LIPOPROTEIN"/>
    <property type="match status" value="1"/>
</dbReference>
<dbReference type="EMBL" id="BJYT01000035">
    <property type="protein sequence ID" value="GEO12003.1"/>
    <property type="molecule type" value="Genomic_DNA"/>
</dbReference>
<dbReference type="Proteomes" id="UP000321513">
    <property type="component" value="Unassembled WGS sequence"/>
</dbReference>
<gene>
    <name evidence="2" type="ORF">SAE01_44990</name>
</gene>
<evidence type="ECO:0000256" key="1">
    <source>
        <dbReference type="SAM" id="MobiDB-lite"/>
    </source>
</evidence>
<organism evidence="2 3">
    <name type="scientific">Segetibacter aerophilus</name>
    <dbReference type="NCBI Taxonomy" id="670293"/>
    <lineage>
        <taxon>Bacteria</taxon>
        <taxon>Pseudomonadati</taxon>
        <taxon>Bacteroidota</taxon>
        <taxon>Chitinophagia</taxon>
        <taxon>Chitinophagales</taxon>
        <taxon>Chitinophagaceae</taxon>
        <taxon>Segetibacter</taxon>
    </lineage>
</organism>
<evidence type="ECO:0008006" key="4">
    <source>
        <dbReference type="Google" id="ProtNLM"/>
    </source>
</evidence>
<evidence type="ECO:0000313" key="2">
    <source>
        <dbReference type="EMBL" id="GEO12003.1"/>
    </source>
</evidence>
<comment type="caution">
    <text evidence="2">The sequence shown here is derived from an EMBL/GenBank/DDBJ whole genome shotgun (WGS) entry which is preliminary data.</text>
</comment>
<name>A0A512BJ72_9BACT</name>
<proteinExistence type="predicted"/>
<dbReference type="AlphaFoldDB" id="A0A512BJ72"/>
<keyword evidence="3" id="KW-1185">Reference proteome</keyword>
<evidence type="ECO:0000313" key="3">
    <source>
        <dbReference type="Proteomes" id="UP000321513"/>
    </source>
</evidence>
<protein>
    <recommendedName>
        <fullName evidence="4">Lipoprotein</fullName>
    </recommendedName>
</protein>
<accession>A0A512BJ72</accession>